<evidence type="ECO:0000256" key="1">
    <source>
        <dbReference type="SAM" id="Phobius"/>
    </source>
</evidence>
<feature type="transmembrane region" description="Helical" evidence="1">
    <location>
        <begin position="7"/>
        <end position="28"/>
    </location>
</feature>
<keyword evidence="5" id="KW-1185">Reference proteome</keyword>
<dbReference type="RefSeq" id="WP_036186949.1">
    <property type="nucleotide sequence ID" value="NZ_AVDA01000013.1"/>
</dbReference>
<dbReference type="Pfam" id="PF09323">
    <property type="entry name" value="DUF1980"/>
    <property type="match status" value="1"/>
</dbReference>
<keyword evidence="1" id="KW-1133">Transmembrane helix</keyword>
<comment type="caution">
    <text evidence="4">The sequence shown here is derived from an EMBL/GenBank/DDBJ whole genome shotgun (WGS) entry which is preliminary data.</text>
</comment>
<proteinExistence type="predicted"/>
<dbReference type="PANTHER" id="PTHR40047">
    <property type="entry name" value="UPF0703 PROTEIN YCGQ"/>
    <property type="match status" value="1"/>
</dbReference>
<dbReference type="NCBIfam" id="TIGR03943">
    <property type="entry name" value="TIGR03943 family putative permease subunit"/>
    <property type="match status" value="1"/>
</dbReference>
<dbReference type="eggNOG" id="COG3689">
    <property type="taxonomic scope" value="Bacteria"/>
</dbReference>
<keyword evidence="1" id="KW-0812">Transmembrane</keyword>
<sequence>MQLNTQHLLKAVLIGLFTLFFANLHLTGDIAKYINPKYDFMSKLAVGIFFILFMIQLPRIFQGKRTHHVCSVHCSHSHDHGHGHWNFAKIIGFAIVAFPLITGFTIPPATLDSSIAANKGSILSQISSGQKEEKSFEESLMENSESLTEKENIDIYSSDHIPLVNNNYLTEGELKEKERWLQDSEIIDMSEDIFISYYSRINENPEAFAGRTIKLSGFVFKEGEFAVNQLVLSRFFITHCVADASVIGFLTEFEGADQLQQDSWLEIEGVLAVGNYDGYELPIVKVTSWDVINEPNEPYIFPIQTLVQ</sequence>
<dbReference type="InterPro" id="IPR052955">
    <property type="entry name" value="UPF0703_membrane_permease"/>
</dbReference>
<evidence type="ECO:0008006" key="6">
    <source>
        <dbReference type="Google" id="ProtNLM"/>
    </source>
</evidence>
<dbReference type="AlphaFoldDB" id="A0A0A3I3T7"/>
<dbReference type="STRING" id="1384049.CD29_12165"/>
<feature type="transmembrane region" description="Helical" evidence="1">
    <location>
        <begin position="87"/>
        <end position="106"/>
    </location>
</feature>
<dbReference type="InterPro" id="IPR048447">
    <property type="entry name" value="DUF1980_C"/>
</dbReference>
<dbReference type="OrthoDB" id="9770408at2"/>
<dbReference type="PANTHER" id="PTHR40047:SF1">
    <property type="entry name" value="UPF0703 PROTEIN YCGQ"/>
    <property type="match status" value="1"/>
</dbReference>
<keyword evidence="1" id="KW-0472">Membrane</keyword>
<feature type="domain" description="DUF1980" evidence="2">
    <location>
        <begin position="12"/>
        <end position="120"/>
    </location>
</feature>
<organism evidence="4 5">
    <name type="scientific">Ureibacillus manganicus DSM 26584</name>
    <dbReference type="NCBI Taxonomy" id="1384049"/>
    <lineage>
        <taxon>Bacteria</taxon>
        <taxon>Bacillati</taxon>
        <taxon>Bacillota</taxon>
        <taxon>Bacilli</taxon>
        <taxon>Bacillales</taxon>
        <taxon>Caryophanaceae</taxon>
        <taxon>Ureibacillus</taxon>
    </lineage>
</organism>
<evidence type="ECO:0000313" key="5">
    <source>
        <dbReference type="Proteomes" id="UP000030416"/>
    </source>
</evidence>
<dbReference type="EMBL" id="JPVN01000013">
    <property type="protein sequence ID" value="KGR78175.1"/>
    <property type="molecule type" value="Genomic_DNA"/>
</dbReference>
<dbReference type="Pfam" id="PF21537">
    <property type="entry name" value="DUF1980_C"/>
    <property type="match status" value="1"/>
</dbReference>
<dbReference type="Proteomes" id="UP000030416">
    <property type="component" value="Unassembled WGS sequence"/>
</dbReference>
<gene>
    <name evidence="4" type="ORF">CD29_12165</name>
</gene>
<evidence type="ECO:0000259" key="3">
    <source>
        <dbReference type="Pfam" id="PF21537"/>
    </source>
</evidence>
<accession>A0A0A3I3T7</accession>
<dbReference type="InterPro" id="IPR015402">
    <property type="entry name" value="DUF1980"/>
</dbReference>
<feature type="transmembrane region" description="Helical" evidence="1">
    <location>
        <begin position="40"/>
        <end position="57"/>
    </location>
</feature>
<evidence type="ECO:0000259" key="2">
    <source>
        <dbReference type="Pfam" id="PF09323"/>
    </source>
</evidence>
<evidence type="ECO:0000313" key="4">
    <source>
        <dbReference type="EMBL" id="KGR78175.1"/>
    </source>
</evidence>
<reference evidence="4 5" key="1">
    <citation type="submission" date="2014-02" db="EMBL/GenBank/DDBJ databases">
        <title>Draft genome sequence of Lysinibacillus manganicus DSM 26584T.</title>
        <authorList>
            <person name="Zhang F."/>
            <person name="Wang G."/>
            <person name="Zhang L."/>
        </authorList>
    </citation>
    <scope>NUCLEOTIDE SEQUENCE [LARGE SCALE GENOMIC DNA]</scope>
    <source>
        <strain evidence="4 5">DSM 26584</strain>
    </source>
</reference>
<feature type="domain" description="DUF1980" evidence="3">
    <location>
        <begin position="174"/>
        <end position="302"/>
    </location>
</feature>
<name>A0A0A3I3T7_9BACL</name>
<dbReference type="InterPro" id="IPR048493">
    <property type="entry name" value="DUF1980_N"/>
</dbReference>
<protein>
    <recommendedName>
        <fullName evidence="6">TIGR03943 family protein</fullName>
    </recommendedName>
</protein>